<feature type="domain" description="HDOD" evidence="1">
    <location>
        <begin position="148"/>
        <end position="343"/>
    </location>
</feature>
<dbReference type="PANTHER" id="PTHR33525:SF3">
    <property type="entry name" value="RIBONUCLEASE Y"/>
    <property type="match status" value="1"/>
</dbReference>
<dbReference type="Pfam" id="PF08668">
    <property type="entry name" value="HDOD"/>
    <property type="match status" value="1"/>
</dbReference>
<comment type="caution">
    <text evidence="2">The sequence shown here is derived from an EMBL/GenBank/DDBJ whole genome shotgun (WGS) entry which is preliminary data.</text>
</comment>
<dbReference type="EMBL" id="SORI01000003">
    <property type="protein sequence ID" value="TDY62822.1"/>
    <property type="molecule type" value="Genomic_DNA"/>
</dbReference>
<evidence type="ECO:0000259" key="1">
    <source>
        <dbReference type="PROSITE" id="PS51833"/>
    </source>
</evidence>
<dbReference type="InterPro" id="IPR003607">
    <property type="entry name" value="HD/PDEase_dom"/>
</dbReference>
<name>A0A4R8MEP6_9BACT</name>
<dbReference type="Gene3D" id="1.10.3210.10">
    <property type="entry name" value="Hypothetical protein af1432"/>
    <property type="match status" value="1"/>
</dbReference>
<accession>A0A4R8MEP6</accession>
<sequence length="424" mass="45842">MEYVSVSRLKSGMVLSGDLIAPNGRFILPKGARLTPKNIMSLKIWGVSEVPVAKAKEPEEPGGDDLLYSSAVMEEARKMVLDLFSGIPPASSLMEEVFTVAVRVSAGRIAEGLPAKSPETFTLSLPVKPRISDEKIDMEDILRTEVGLSSFPDVYFRVSEALQSPKSSVSHIADLISKDTALSAILLKLANSAIYGVPGRVDSISRATALIGGRALSLLALGVSAIQNFKDIPVEWVNMESFWKHSVSVAVIAQILASKKNPRIIEQAFVAGMLHDIGRLVLFRHAPFTMARLITAAAERRAPLTIIEKEVLGFDHGELGGKLLERWNFPLSLSDMVLQSHETEEQVKDFPSALLAASDVLAATIGEGNSGSLHASPIPDSVWKVVDLPCSVIDMTARQAHRQISEIYSLFKGGDDDGKTVPHS</sequence>
<dbReference type="RefSeq" id="WP_166669982.1">
    <property type="nucleotide sequence ID" value="NZ_SORI01000003.1"/>
</dbReference>
<gene>
    <name evidence="2" type="ORF">C8D99_10342</name>
</gene>
<organism evidence="2 3">
    <name type="scientific">Aminivibrio pyruvatiphilus</name>
    <dbReference type="NCBI Taxonomy" id="1005740"/>
    <lineage>
        <taxon>Bacteria</taxon>
        <taxon>Thermotogati</taxon>
        <taxon>Synergistota</taxon>
        <taxon>Synergistia</taxon>
        <taxon>Synergistales</taxon>
        <taxon>Aminobacteriaceae</taxon>
        <taxon>Aminivibrio</taxon>
    </lineage>
</organism>
<reference evidence="2 3" key="1">
    <citation type="submission" date="2019-03" db="EMBL/GenBank/DDBJ databases">
        <title>Genomic Encyclopedia of Type Strains, Phase IV (KMG-IV): sequencing the most valuable type-strain genomes for metagenomic binning, comparative biology and taxonomic classification.</title>
        <authorList>
            <person name="Goeker M."/>
        </authorList>
    </citation>
    <scope>NUCLEOTIDE SEQUENCE [LARGE SCALE GENOMIC DNA]</scope>
    <source>
        <strain evidence="2 3">DSM 25964</strain>
    </source>
</reference>
<evidence type="ECO:0000313" key="3">
    <source>
        <dbReference type="Proteomes" id="UP000295066"/>
    </source>
</evidence>
<dbReference type="SUPFAM" id="SSF109604">
    <property type="entry name" value="HD-domain/PDEase-like"/>
    <property type="match status" value="1"/>
</dbReference>
<dbReference type="SMART" id="SM00471">
    <property type="entry name" value="HDc"/>
    <property type="match status" value="1"/>
</dbReference>
<dbReference type="CDD" id="cd00077">
    <property type="entry name" value="HDc"/>
    <property type="match status" value="1"/>
</dbReference>
<dbReference type="AlphaFoldDB" id="A0A4R8MEP6"/>
<protein>
    <submittedName>
        <fullName evidence="2">HD-like signal output (HDOD) protein</fullName>
    </submittedName>
</protein>
<dbReference type="Proteomes" id="UP000295066">
    <property type="component" value="Unassembled WGS sequence"/>
</dbReference>
<dbReference type="InterPro" id="IPR052340">
    <property type="entry name" value="RNase_Y/CdgJ"/>
</dbReference>
<dbReference type="PANTHER" id="PTHR33525">
    <property type="match status" value="1"/>
</dbReference>
<dbReference type="InterPro" id="IPR013976">
    <property type="entry name" value="HDOD"/>
</dbReference>
<evidence type="ECO:0000313" key="2">
    <source>
        <dbReference type="EMBL" id="TDY62822.1"/>
    </source>
</evidence>
<keyword evidence="3" id="KW-1185">Reference proteome</keyword>
<dbReference type="PROSITE" id="PS51833">
    <property type="entry name" value="HDOD"/>
    <property type="match status" value="1"/>
</dbReference>
<proteinExistence type="predicted"/>